<accession>Q30P12</accession>
<dbReference type="Proteomes" id="UP000002714">
    <property type="component" value="Chromosome"/>
</dbReference>
<gene>
    <name evidence="1" type="ordered locus">Suden_1995</name>
</gene>
<evidence type="ECO:0000313" key="2">
    <source>
        <dbReference type="Proteomes" id="UP000002714"/>
    </source>
</evidence>
<evidence type="ECO:0000313" key="1">
    <source>
        <dbReference type="EMBL" id="ABB45269.1"/>
    </source>
</evidence>
<dbReference type="STRING" id="326298.Suden_1995"/>
<dbReference type="HOGENOM" id="CLU_1642860_0_0_7"/>
<proteinExistence type="predicted"/>
<dbReference type="AlphaFoldDB" id="Q30P12"/>
<sequence>MLSLYMNNFLSLLIITATLFGSEIAAVNLSLKELEGVVYETPSAEEIKIPKNIKLIIIAFEKDISAVINEYLDTKDSLYLLSYNAVFIADVHKMPKIIAKIVALPRLQKYKHPIYLYYGDKLEAIIPTREAKATLLYIEDEKVKEIRFVSTKEELKMAIEG</sequence>
<reference evidence="1 2" key="1">
    <citation type="journal article" date="2008" name="Appl. Environ. Microbiol.">
        <title>Genome of the epsilonproteobacterial chemolithoautotroph Sulfurimonas denitrificans.</title>
        <authorList>
            <person name="Sievert S.M."/>
            <person name="Scott K.M."/>
            <person name="Klotz M.G."/>
            <person name="Chain P.S.G."/>
            <person name="Hauser L.J."/>
            <person name="Hemp J."/>
            <person name="Huegler M."/>
            <person name="Land M."/>
            <person name="Lapidus A."/>
            <person name="Larimer F.W."/>
            <person name="Lucas S."/>
            <person name="Malfatti S.A."/>
            <person name="Meyer F."/>
            <person name="Paulsen I.T."/>
            <person name="Ren Q."/>
            <person name="Simon J."/>
            <person name="Bailey K."/>
            <person name="Diaz E."/>
            <person name="Fitzpatrick K.A."/>
            <person name="Glover B."/>
            <person name="Gwatney N."/>
            <person name="Korajkic A."/>
            <person name="Long A."/>
            <person name="Mobberley J.M."/>
            <person name="Pantry S.N."/>
            <person name="Pazder G."/>
            <person name="Peterson S."/>
            <person name="Quintanilla J.D."/>
            <person name="Sprinkle R."/>
            <person name="Stephens J."/>
            <person name="Thomas P."/>
            <person name="Vaughn R."/>
            <person name="Weber M.J."/>
            <person name="Wooten L.L."/>
        </authorList>
    </citation>
    <scope>NUCLEOTIDE SEQUENCE [LARGE SCALE GENOMIC DNA]</scope>
    <source>
        <strain evidence="2">ATCC 33889 / DSM 1251</strain>
    </source>
</reference>
<dbReference type="KEGG" id="tdn:Suden_1995"/>
<evidence type="ECO:0008006" key="3">
    <source>
        <dbReference type="Google" id="ProtNLM"/>
    </source>
</evidence>
<organism evidence="1 2">
    <name type="scientific">Sulfurimonas denitrificans (strain ATCC 33889 / DSM 1251)</name>
    <name type="common">Thiomicrospira denitrificans (strain ATCC 33889 / DSM 1251)</name>
    <dbReference type="NCBI Taxonomy" id="326298"/>
    <lineage>
        <taxon>Bacteria</taxon>
        <taxon>Pseudomonadati</taxon>
        <taxon>Campylobacterota</taxon>
        <taxon>Epsilonproteobacteria</taxon>
        <taxon>Campylobacterales</taxon>
        <taxon>Sulfurimonadaceae</taxon>
        <taxon>Sulfurimonas</taxon>
    </lineage>
</organism>
<protein>
    <recommendedName>
        <fullName evidence="3">FAD/FMN-containing dehydrogenase</fullName>
    </recommendedName>
</protein>
<dbReference type="EMBL" id="CP000153">
    <property type="protein sequence ID" value="ABB45269.1"/>
    <property type="molecule type" value="Genomic_DNA"/>
</dbReference>
<keyword evidence="2" id="KW-1185">Reference proteome</keyword>
<name>Q30P12_SULDN</name>